<dbReference type="PATRIC" id="fig|336566.3.peg.1736"/>
<feature type="domain" description="TadE-like" evidence="2">
    <location>
        <begin position="13"/>
        <end position="55"/>
    </location>
</feature>
<sequence>MNLHRRLARHQRGQSMVEFCIVVPLFLFLLLLILQMVLIYRAKSTLDYATFQAARTGAVNGADPKQMRDRLATGLVPLWTHSPDLGGVAAARAKTETEVLLGHATLEVISPTKQMWNQFRERQYDGRLALPNDTLQYRNRAINAQTNVHIQDANVLRIKAQYDFPLIVPFVDRVIVGASRLLSEGPDTRLRRDLISGRYRLPLVSSAEVRMQSPVYEQNNLR</sequence>
<comment type="caution">
    <text evidence="3">The sequence shown here is derived from an EMBL/GenBank/DDBJ whole genome shotgun (WGS) entry which is preliminary data.</text>
</comment>
<keyword evidence="1" id="KW-0472">Membrane</keyword>
<evidence type="ECO:0000256" key="1">
    <source>
        <dbReference type="SAM" id="Phobius"/>
    </source>
</evidence>
<keyword evidence="1" id="KW-1133">Transmembrane helix</keyword>
<dbReference type="RefSeq" id="WP_057638461.1">
    <property type="nucleotide sequence ID" value="NZ_LDJM01000029.1"/>
</dbReference>
<evidence type="ECO:0000259" key="2">
    <source>
        <dbReference type="Pfam" id="PF07811"/>
    </source>
</evidence>
<dbReference type="AlphaFoldDB" id="A0A0R0DBI8"/>
<dbReference type="InterPro" id="IPR012495">
    <property type="entry name" value="TadE-like_dom"/>
</dbReference>
<keyword evidence="1" id="KW-0812">Transmembrane</keyword>
<gene>
    <name evidence="3" type="ORF">ABB30_11560</name>
</gene>
<reference evidence="3 4" key="1">
    <citation type="submission" date="2015-05" db="EMBL/GenBank/DDBJ databases">
        <title>Genome sequencing and analysis of members of genus Stenotrophomonas.</title>
        <authorList>
            <person name="Patil P.P."/>
            <person name="Midha S."/>
            <person name="Patil P.B."/>
        </authorList>
    </citation>
    <scope>NUCLEOTIDE SEQUENCE [LARGE SCALE GENOMIC DNA]</scope>
    <source>
        <strain evidence="3 4">DSM 24757</strain>
    </source>
</reference>
<feature type="transmembrane region" description="Helical" evidence="1">
    <location>
        <begin position="21"/>
        <end position="40"/>
    </location>
</feature>
<name>A0A0R0DBI8_9GAMM</name>
<proteinExistence type="predicted"/>
<dbReference type="STRING" id="336566.ABB30_11560"/>
<dbReference type="OrthoDB" id="8830148at2"/>
<dbReference type="Pfam" id="PF07811">
    <property type="entry name" value="TadE"/>
    <property type="match status" value="1"/>
</dbReference>
<organism evidence="3 4">
    <name type="scientific">Stenotrophomonas ginsengisoli</name>
    <dbReference type="NCBI Taxonomy" id="336566"/>
    <lineage>
        <taxon>Bacteria</taxon>
        <taxon>Pseudomonadati</taxon>
        <taxon>Pseudomonadota</taxon>
        <taxon>Gammaproteobacteria</taxon>
        <taxon>Lysobacterales</taxon>
        <taxon>Lysobacteraceae</taxon>
        <taxon>Stenotrophomonas</taxon>
    </lineage>
</organism>
<dbReference type="EMBL" id="LDJM01000029">
    <property type="protein sequence ID" value="KRG75607.1"/>
    <property type="molecule type" value="Genomic_DNA"/>
</dbReference>
<dbReference type="Proteomes" id="UP000050956">
    <property type="component" value="Unassembled WGS sequence"/>
</dbReference>
<accession>A0A0R0DBI8</accession>
<evidence type="ECO:0000313" key="4">
    <source>
        <dbReference type="Proteomes" id="UP000050956"/>
    </source>
</evidence>
<evidence type="ECO:0000313" key="3">
    <source>
        <dbReference type="EMBL" id="KRG75607.1"/>
    </source>
</evidence>
<protein>
    <recommendedName>
        <fullName evidence="2">TadE-like domain-containing protein</fullName>
    </recommendedName>
</protein>
<keyword evidence="4" id="KW-1185">Reference proteome</keyword>